<gene>
    <name evidence="1" type="ordered locus">Mboo_0867</name>
</gene>
<organism evidence="1 2">
    <name type="scientific">Methanoregula boonei (strain DSM 21154 / JCM 14090 / 6A8)</name>
    <dbReference type="NCBI Taxonomy" id="456442"/>
    <lineage>
        <taxon>Archaea</taxon>
        <taxon>Methanobacteriati</taxon>
        <taxon>Methanobacteriota</taxon>
        <taxon>Stenosarchaea group</taxon>
        <taxon>Methanomicrobia</taxon>
        <taxon>Methanomicrobiales</taxon>
        <taxon>Methanoregulaceae</taxon>
        <taxon>Methanoregula</taxon>
    </lineage>
</organism>
<dbReference type="Proteomes" id="UP000002408">
    <property type="component" value="Chromosome"/>
</dbReference>
<keyword evidence="2" id="KW-1185">Reference proteome</keyword>
<protein>
    <submittedName>
        <fullName evidence="1">Uncharacterized protein</fullName>
    </submittedName>
</protein>
<sequence length="111" mass="12648">MLIPRFALAGFDFRDHSRLHRIAKRLMGGHVSEKQDPLVVCHDTRGREEEERPQFRRSHRDHAGQLGVLTHIPRLERGGIGKELQVFTPRGCINCLLQVETVLFVIAGMNA</sequence>
<evidence type="ECO:0000313" key="1">
    <source>
        <dbReference type="EMBL" id="ABS55385.1"/>
    </source>
</evidence>
<dbReference type="KEGG" id="mbn:Mboo_0867"/>
<dbReference type="HOGENOM" id="CLU_2152587_0_0_2"/>
<accession>A7I6M4</accession>
<dbReference type="EMBL" id="CP000780">
    <property type="protein sequence ID" value="ABS55385.1"/>
    <property type="molecule type" value="Genomic_DNA"/>
</dbReference>
<dbReference type="STRING" id="456442.Mboo_0867"/>
<reference evidence="2" key="1">
    <citation type="journal article" date="2015" name="Microbiology">
        <title>Genome of Methanoregula boonei 6A8 reveals adaptations to oligotrophic peatland environments.</title>
        <authorList>
            <person name="Braeuer S."/>
            <person name="Cadillo-Quiroz H."/>
            <person name="Kyrpides N."/>
            <person name="Woyke T."/>
            <person name="Goodwin L."/>
            <person name="Detter C."/>
            <person name="Podell S."/>
            <person name="Yavitt J.B."/>
            <person name="Zinder S.H."/>
        </authorList>
    </citation>
    <scope>NUCLEOTIDE SEQUENCE [LARGE SCALE GENOMIC DNA]</scope>
    <source>
        <strain evidence="2">DSM 21154 / JCM 14090 / 6A8</strain>
    </source>
</reference>
<evidence type="ECO:0000313" key="2">
    <source>
        <dbReference type="Proteomes" id="UP000002408"/>
    </source>
</evidence>
<name>A7I6M4_METB6</name>
<proteinExistence type="predicted"/>
<dbReference type="AlphaFoldDB" id="A7I6M4"/>